<organism evidence="2 3">
    <name type="scientific">Micropruina glycogenica</name>
    <dbReference type="NCBI Taxonomy" id="75385"/>
    <lineage>
        <taxon>Bacteria</taxon>
        <taxon>Bacillati</taxon>
        <taxon>Actinomycetota</taxon>
        <taxon>Actinomycetes</taxon>
        <taxon>Propionibacteriales</taxon>
        <taxon>Nocardioidaceae</taxon>
        <taxon>Micropruina</taxon>
    </lineage>
</organism>
<evidence type="ECO:0000313" key="3">
    <source>
        <dbReference type="Proteomes" id="UP000238164"/>
    </source>
</evidence>
<dbReference type="KEGG" id="mgg:MPLG2_3107"/>
<proteinExistence type="predicted"/>
<accession>A0A2N9JL02</accession>
<name>A0A2N9JL02_9ACTN</name>
<evidence type="ECO:0000256" key="1">
    <source>
        <dbReference type="SAM" id="MobiDB-lite"/>
    </source>
</evidence>
<reference evidence="2 3" key="1">
    <citation type="submission" date="2018-02" db="EMBL/GenBank/DDBJ databases">
        <authorList>
            <person name="Cohen D.B."/>
            <person name="Kent A.D."/>
        </authorList>
    </citation>
    <scope>NUCLEOTIDE SEQUENCE [LARGE SCALE GENOMIC DNA]</scope>
    <source>
        <strain evidence="2">1</strain>
    </source>
</reference>
<feature type="region of interest" description="Disordered" evidence="1">
    <location>
        <begin position="47"/>
        <end position="81"/>
    </location>
</feature>
<dbReference type="EMBL" id="LT985188">
    <property type="protein sequence ID" value="SPD88137.1"/>
    <property type="molecule type" value="Genomic_DNA"/>
</dbReference>
<sequence>MSGTPSGIGGRIDAALLNLPAFGVLRIEGGASALGTQRGFRAIGRRAPLGRDGVPLAPRQHSRQRVSTQATAAERTRRSPG</sequence>
<keyword evidence="3" id="KW-1185">Reference proteome</keyword>
<dbReference type="AlphaFoldDB" id="A0A2N9JL02"/>
<evidence type="ECO:0000313" key="2">
    <source>
        <dbReference type="EMBL" id="SPD88137.1"/>
    </source>
</evidence>
<protein>
    <submittedName>
        <fullName evidence="2">Peptidase T4</fullName>
    </submittedName>
</protein>
<dbReference type="Proteomes" id="UP000238164">
    <property type="component" value="Chromosome 1"/>
</dbReference>
<gene>
    <name evidence="2" type="ORF">MPLG2_3107</name>
</gene>